<dbReference type="Gene3D" id="3.30.40.10">
    <property type="entry name" value="Zinc/RING finger domain, C3HC4 (zinc finger)"/>
    <property type="match status" value="2"/>
</dbReference>
<evidence type="ECO:0000256" key="1">
    <source>
        <dbReference type="ARBA" id="ARBA00022723"/>
    </source>
</evidence>
<dbReference type="Proteomes" id="UP000054845">
    <property type="component" value="Unassembled WGS sequence"/>
</dbReference>
<evidence type="ECO:0000256" key="6">
    <source>
        <dbReference type="SAM" id="MobiDB-lite"/>
    </source>
</evidence>
<organism evidence="9 10">
    <name type="scientific">Ceraceosorus bombacis</name>
    <dbReference type="NCBI Taxonomy" id="401625"/>
    <lineage>
        <taxon>Eukaryota</taxon>
        <taxon>Fungi</taxon>
        <taxon>Dikarya</taxon>
        <taxon>Basidiomycota</taxon>
        <taxon>Ustilaginomycotina</taxon>
        <taxon>Exobasidiomycetes</taxon>
        <taxon>Ceraceosorales</taxon>
        <taxon>Ceraceosoraceae</taxon>
        <taxon>Ceraceosorus</taxon>
    </lineage>
</organism>
<dbReference type="STRING" id="401625.A0A0P1BM54"/>
<accession>A0A0P1BM54</accession>
<dbReference type="GO" id="GO:0016567">
    <property type="term" value="P:protein ubiquitination"/>
    <property type="evidence" value="ECO:0007669"/>
    <property type="project" value="TreeGrafter"/>
</dbReference>
<dbReference type="Pfam" id="PF07576">
    <property type="entry name" value="BRAP2"/>
    <property type="match status" value="1"/>
</dbReference>
<feature type="region of interest" description="Disordered" evidence="6">
    <location>
        <begin position="227"/>
        <end position="270"/>
    </location>
</feature>
<evidence type="ECO:0000256" key="4">
    <source>
        <dbReference type="PROSITE-ProRule" id="PRU00502"/>
    </source>
</evidence>
<dbReference type="InterPro" id="IPR001841">
    <property type="entry name" value="Znf_RING"/>
</dbReference>
<keyword evidence="3" id="KW-0862">Zinc</keyword>
<dbReference type="SMART" id="SM00184">
    <property type="entry name" value="RING"/>
    <property type="match status" value="1"/>
</dbReference>
<evidence type="ECO:0000256" key="3">
    <source>
        <dbReference type="ARBA" id="ARBA00022833"/>
    </source>
</evidence>
<dbReference type="GO" id="GO:0005737">
    <property type="term" value="C:cytoplasm"/>
    <property type="evidence" value="ECO:0007669"/>
    <property type="project" value="TreeGrafter"/>
</dbReference>
<dbReference type="AlphaFoldDB" id="A0A0P1BM54"/>
<feature type="compositionally biased region" description="Low complexity" evidence="6">
    <location>
        <begin position="114"/>
        <end position="128"/>
    </location>
</feature>
<dbReference type="SUPFAM" id="SSF57850">
    <property type="entry name" value="RING/U-box"/>
    <property type="match status" value="1"/>
</dbReference>
<evidence type="ECO:0000313" key="9">
    <source>
        <dbReference type="EMBL" id="CEH17912.1"/>
    </source>
</evidence>
<reference evidence="10" key="1">
    <citation type="submission" date="2014-09" db="EMBL/GenBank/DDBJ databases">
        <authorList>
            <person name="Sharma Rahul"/>
            <person name="Thines Marco"/>
        </authorList>
    </citation>
    <scope>NUCLEOTIDE SEQUENCE [LARGE SCALE GENOMIC DNA]</scope>
</reference>
<dbReference type="PROSITE" id="PS50089">
    <property type="entry name" value="ZF_RING_2"/>
    <property type="match status" value="1"/>
</dbReference>
<feature type="coiled-coil region" evidence="5">
    <location>
        <begin position="660"/>
        <end position="722"/>
    </location>
</feature>
<dbReference type="SMART" id="SM00290">
    <property type="entry name" value="ZnF_UBP"/>
    <property type="match status" value="1"/>
</dbReference>
<feature type="region of interest" description="Disordered" evidence="6">
    <location>
        <begin position="446"/>
        <end position="468"/>
    </location>
</feature>
<evidence type="ECO:0000256" key="5">
    <source>
        <dbReference type="SAM" id="Coils"/>
    </source>
</evidence>
<dbReference type="GO" id="GO:0007265">
    <property type="term" value="P:Ras protein signal transduction"/>
    <property type="evidence" value="ECO:0007669"/>
    <property type="project" value="TreeGrafter"/>
</dbReference>
<dbReference type="Pfam" id="PF13639">
    <property type="entry name" value="zf-RING_2"/>
    <property type="match status" value="1"/>
</dbReference>
<feature type="compositionally biased region" description="Basic residues" evidence="6">
    <location>
        <begin position="767"/>
        <end position="776"/>
    </location>
</feature>
<feature type="compositionally biased region" description="Low complexity" evidence="6">
    <location>
        <begin position="235"/>
        <end position="246"/>
    </location>
</feature>
<protein>
    <submittedName>
        <fullName evidence="9">Cytoplasmic Zn-finger protein BRAP2 (BRCA1 associated protein)</fullName>
    </submittedName>
</protein>
<sequence length="808" mass="87391">MPSSHLSSEPRFRVHLSLLSEQPKVDTDTKSSEVLFPVDHDVLSRTAQLLHPFRARRCPKGAQRQPSHLSPLEEAKKAEPSHGGKEAQRGFRGSVLRIEAVDCVLSREDVTSREASMASAEASTSASTVPAGASAQVQHSPPGNVPAPFSVADLCNPHPSASPPASPRTVAEKSGPLARWEWQGSFGGEDKEAKRRVLGANAKGDSTRALEIRGAEEVAFGLVHLFRPQSSSESGPPNANGPGTPTRMTNAGASDLAKEDAPPTTVLTDDNEEDAGTILAVLGVPAYMHAADFLAFVEAAVEVFEHVRILRESSPGRCLTLIKFRDALDAEFFYKEFNGAPFNAMHPNDLCRVVYVTAVTISAGFGQPMLALANTDPWPLPICRPAGASEYSEYELPTCPVCLDRMDSSVTGLMTVTCQHSFHCACLGRWEDSRCPVCRYTQSRRRGAAGPRGSAAMAHSSLRPDEEEEEGAEQSACASCGTQDDLWVCLICAAVGCGRYKGGHAHGHFDSTAHAYSLELETQRVWSYVEDAYVHRLIQSKADGKLVELPSVRGSQAGASAQVHGSHAGNDGLEMPSRRDENEKMEAMGAEFSMLLTSQLDTQRSYYEDQLRGVQSKLSDALSALDNAHLSAGETSTQSATLHTRIAGLEKELDVSRSSASKSEARMQKAIEMARKLEKDFQAEKSVGEGLMRRLEKSRAVEDRLSHDVEELKKQNADLQDQMRDLMFFVSARDKIAAEESNGNTESASRHEAAGGDITGIAEPKKAKAKKKKKKAASNNVNTDPGPFEEDATVHASSTARQGEEKEE</sequence>
<keyword evidence="1" id="KW-0479">Metal-binding</keyword>
<dbReference type="PANTHER" id="PTHR24007">
    <property type="entry name" value="BRCA1-ASSOCIATED PROTEIN"/>
    <property type="match status" value="1"/>
</dbReference>
<dbReference type="CDD" id="cd16457">
    <property type="entry name" value="RING-H2_BRAP2"/>
    <property type="match status" value="1"/>
</dbReference>
<evidence type="ECO:0000256" key="2">
    <source>
        <dbReference type="ARBA" id="ARBA00022771"/>
    </source>
</evidence>
<dbReference type="Pfam" id="PF02148">
    <property type="entry name" value="zf-UBP"/>
    <property type="match status" value="1"/>
</dbReference>
<name>A0A0P1BM54_9BASI</name>
<dbReference type="PANTHER" id="PTHR24007:SF7">
    <property type="entry name" value="BRCA1-ASSOCIATED PROTEIN"/>
    <property type="match status" value="1"/>
</dbReference>
<feature type="region of interest" description="Disordered" evidence="6">
    <location>
        <begin position="739"/>
        <end position="808"/>
    </location>
</feature>
<evidence type="ECO:0000313" key="10">
    <source>
        <dbReference type="Proteomes" id="UP000054845"/>
    </source>
</evidence>
<feature type="region of interest" description="Disordered" evidence="6">
    <location>
        <begin position="113"/>
        <end position="173"/>
    </location>
</feature>
<dbReference type="EMBL" id="CCYA01000265">
    <property type="protein sequence ID" value="CEH17912.1"/>
    <property type="molecule type" value="Genomic_DNA"/>
</dbReference>
<proteinExistence type="predicted"/>
<keyword evidence="10" id="KW-1185">Reference proteome</keyword>
<dbReference type="InterPro" id="IPR001607">
    <property type="entry name" value="Znf_UBP"/>
</dbReference>
<keyword evidence="5" id="KW-0175">Coiled coil</keyword>
<evidence type="ECO:0000259" key="7">
    <source>
        <dbReference type="PROSITE" id="PS50089"/>
    </source>
</evidence>
<dbReference type="PROSITE" id="PS50271">
    <property type="entry name" value="ZF_UBP"/>
    <property type="match status" value="1"/>
</dbReference>
<feature type="region of interest" description="Disordered" evidence="6">
    <location>
        <begin position="557"/>
        <end position="577"/>
    </location>
</feature>
<dbReference type="InterPro" id="IPR013083">
    <property type="entry name" value="Znf_RING/FYVE/PHD"/>
</dbReference>
<dbReference type="InterPro" id="IPR011422">
    <property type="entry name" value="BRAP2/ETP1_RRM"/>
</dbReference>
<feature type="region of interest" description="Disordered" evidence="6">
    <location>
        <begin position="57"/>
        <end position="90"/>
    </location>
</feature>
<dbReference type="GO" id="GO:0008270">
    <property type="term" value="F:zinc ion binding"/>
    <property type="evidence" value="ECO:0007669"/>
    <property type="project" value="UniProtKB-KW"/>
</dbReference>
<feature type="domain" description="RING-type" evidence="7">
    <location>
        <begin position="399"/>
        <end position="439"/>
    </location>
</feature>
<evidence type="ECO:0000259" key="8">
    <source>
        <dbReference type="PROSITE" id="PS50271"/>
    </source>
</evidence>
<dbReference type="GO" id="GO:0061630">
    <property type="term" value="F:ubiquitin protein ligase activity"/>
    <property type="evidence" value="ECO:0007669"/>
    <property type="project" value="TreeGrafter"/>
</dbReference>
<feature type="compositionally biased region" description="Basic and acidic residues" evidence="6">
    <location>
        <begin position="71"/>
        <end position="89"/>
    </location>
</feature>
<feature type="domain" description="UBP-type" evidence="8">
    <location>
        <begin position="436"/>
        <end position="553"/>
    </location>
</feature>
<keyword evidence="2 4" id="KW-0863">Zinc-finger</keyword>
<dbReference type="OrthoDB" id="273556at2759"/>
<dbReference type="InterPro" id="IPR047243">
    <property type="entry name" value="RING-H2_BRAP2"/>
</dbReference>